<dbReference type="InterPro" id="IPR045226">
    <property type="entry name" value="Dsc3"/>
</dbReference>
<dbReference type="GeneID" id="59282885"/>
<evidence type="ECO:0000256" key="1">
    <source>
        <dbReference type="SAM" id="MobiDB-lite"/>
    </source>
</evidence>
<feature type="region of interest" description="Disordered" evidence="1">
    <location>
        <begin position="165"/>
        <end position="206"/>
    </location>
</feature>
<dbReference type="InterPro" id="IPR025390">
    <property type="entry name" value="Dsc3_C"/>
</dbReference>
<dbReference type="Pfam" id="PF10302">
    <property type="entry name" value="Dsc3_N"/>
    <property type="match status" value="1"/>
</dbReference>
<gene>
    <name evidence="5" type="ORF">HO173_001209</name>
</gene>
<dbReference type="GO" id="GO:0005783">
    <property type="term" value="C:endoplasmic reticulum"/>
    <property type="evidence" value="ECO:0007669"/>
    <property type="project" value="TreeGrafter"/>
</dbReference>
<evidence type="ECO:0000256" key="2">
    <source>
        <dbReference type="SAM" id="Phobius"/>
    </source>
</evidence>
<sequence length="329" mass="34834">MNRIASSKQQRHIFSRLGARPQPSSPPTQHTNPPPPNTTPHPQPPNQSNHASHPPPPPPPLTLIIRFTTSLPDLPLPIAHPRATTPTTLATLIRPHLPPALAGCPLRLIHAGALLPPTAPLHASLRLSATGPPPARLYVHCSIATGARLSPAELDAEAETAAVALSQHDTDGRDERASSSAPARTADDDDDDYRRPSLPPPAQGFDRLLSAGLSAAEIAALRSQFLAVQAHTHTPDAMPSGAELRALEERWLDAGTPLDGGGRADGDEEGGGGGGLEDMLWGNVMGFFWAVGAIVWLVREEGVWTKRRQVGVVTGVLVNIAFCMLRVGV</sequence>
<keyword evidence="2" id="KW-0472">Membrane</keyword>
<organism evidence="5 6">
    <name type="scientific">Letharia columbiana</name>
    <dbReference type="NCBI Taxonomy" id="112416"/>
    <lineage>
        <taxon>Eukaryota</taxon>
        <taxon>Fungi</taxon>
        <taxon>Dikarya</taxon>
        <taxon>Ascomycota</taxon>
        <taxon>Pezizomycotina</taxon>
        <taxon>Lecanoromycetes</taxon>
        <taxon>OSLEUM clade</taxon>
        <taxon>Lecanoromycetidae</taxon>
        <taxon>Lecanorales</taxon>
        <taxon>Lecanorineae</taxon>
        <taxon>Parmeliaceae</taxon>
        <taxon>Letharia</taxon>
    </lineage>
</organism>
<feature type="domain" description="DSC E3 ubiquitin ligase complex subunit 3 C-terminal" evidence="4">
    <location>
        <begin position="203"/>
        <end position="326"/>
    </location>
</feature>
<dbReference type="PANTHER" id="PTHR28049:SF1">
    <property type="entry name" value="DSC E3 UBIQUITIN LIGASE COMPLEX SUBUNIT 3"/>
    <property type="match status" value="1"/>
</dbReference>
<feature type="region of interest" description="Disordered" evidence="1">
    <location>
        <begin position="1"/>
        <end position="62"/>
    </location>
</feature>
<dbReference type="Pfam" id="PF13373">
    <property type="entry name" value="Dsc3_C"/>
    <property type="match status" value="1"/>
</dbReference>
<feature type="transmembrane region" description="Helical" evidence="2">
    <location>
        <begin position="310"/>
        <end position="328"/>
    </location>
</feature>
<dbReference type="InterPro" id="IPR019413">
    <property type="entry name" value="Dsc3_ub-like_dom"/>
</dbReference>
<feature type="compositionally biased region" description="Pro residues" evidence="1">
    <location>
        <begin position="32"/>
        <end position="45"/>
    </location>
</feature>
<dbReference type="OrthoDB" id="2556122at2759"/>
<evidence type="ECO:0000259" key="3">
    <source>
        <dbReference type="Pfam" id="PF10302"/>
    </source>
</evidence>
<dbReference type="RefSeq" id="XP_037169800.1">
    <property type="nucleotide sequence ID" value="XM_037303153.1"/>
</dbReference>
<evidence type="ECO:0000313" key="5">
    <source>
        <dbReference type="EMBL" id="KAF6240541.1"/>
    </source>
</evidence>
<dbReference type="EMBL" id="JACCJC010000003">
    <property type="protein sequence ID" value="KAF6240541.1"/>
    <property type="molecule type" value="Genomic_DNA"/>
</dbReference>
<dbReference type="PANTHER" id="PTHR28049">
    <property type="entry name" value="TRANSMEMBRANE PROTEIN YOR223W"/>
    <property type="match status" value="1"/>
</dbReference>
<keyword evidence="2" id="KW-0812">Transmembrane</keyword>
<proteinExistence type="predicted"/>
<evidence type="ECO:0000313" key="6">
    <source>
        <dbReference type="Proteomes" id="UP000578531"/>
    </source>
</evidence>
<dbReference type="Proteomes" id="UP000578531">
    <property type="component" value="Unassembled WGS sequence"/>
</dbReference>
<keyword evidence="6" id="KW-1185">Reference proteome</keyword>
<feature type="domain" description="DSC E3 ubiquitin ligase complex subunit 3 ubiquitin-like" evidence="3">
    <location>
        <begin position="62"/>
        <end position="143"/>
    </location>
</feature>
<feature type="transmembrane region" description="Helical" evidence="2">
    <location>
        <begin position="279"/>
        <end position="298"/>
    </location>
</feature>
<accession>A0A8H6G4U1</accession>
<feature type="compositionally biased region" description="Basic and acidic residues" evidence="1">
    <location>
        <begin position="168"/>
        <end position="177"/>
    </location>
</feature>
<dbReference type="AlphaFoldDB" id="A0A8H6G4U1"/>
<evidence type="ECO:0000259" key="4">
    <source>
        <dbReference type="Pfam" id="PF13373"/>
    </source>
</evidence>
<dbReference type="GO" id="GO:0044695">
    <property type="term" value="C:Dsc E3 ubiquitin ligase complex"/>
    <property type="evidence" value="ECO:0007669"/>
    <property type="project" value="InterPro"/>
</dbReference>
<protein>
    <recommendedName>
        <fullName evidence="7">DSC E3 ubiquitin ligase complex subunit 3 C-terminal domain-containing protein</fullName>
    </recommendedName>
</protein>
<evidence type="ECO:0008006" key="7">
    <source>
        <dbReference type="Google" id="ProtNLM"/>
    </source>
</evidence>
<comment type="caution">
    <text evidence="5">The sequence shown here is derived from an EMBL/GenBank/DDBJ whole genome shotgun (WGS) entry which is preliminary data.</text>
</comment>
<name>A0A8H6G4U1_9LECA</name>
<reference evidence="5 6" key="1">
    <citation type="journal article" date="2020" name="Genomics">
        <title>Complete, high-quality genomes from long-read metagenomic sequencing of two wolf lichen thalli reveals enigmatic genome architecture.</title>
        <authorList>
            <person name="McKenzie S.K."/>
            <person name="Walston R.F."/>
            <person name="Allen J.L."/>
        </authorList>
    </citation>
    <scope>NUCLEOTIDE SEQUENCE [LARGE SCALE GENOMIC DNA]</scope>
    <source>
        <strain evidence="5">WasteWater2</strain>
    </source>
</reference>
<dbReference type="SUPFAM" id="SSF81995">
    <property type="entry name" value="beta-sandwich domain of Sec23/24"/>
    <property type="match status" value="1"/>
</dbReference>
<keyword evidence="2" id="KW-1133">Transmembrane helix</keyword>